<dbReference type="Proteomes" id="UP000287156">
    <property type="component" value="Unassembled WGS sequence"/>
</dbReference>
<proteinExistence type="predicted"/>
<name>A0A429Y489_9BACI</name>
<dbReference type="AlphaFoldDB" id="A0A429Y489"/>
<accession>A0A429Y489</accession>
<dbReference type="RefSeq" id="WP_126048506.1">
    <property type="nucleotide sequence ID" value="NZ_QYTV02000002.1"/>
</dbReference>
<organism evidence="1 2">
    <name type="scientific">Siminovitchia acidinfaciens</name>
    <dbReference type="NCBI Taxonomy" id="2321395"/>
    <lineage>
        <taxon>Bacteria</taxon>
        <taxon>Bacillati</taxon>
        <taxon>Bacillota</taxon>
        <taxon>Bacilli</taxon>
        <taxon>Bacillales</taxon>
        <taxon>Bacillaceae</taxon>
        <taxon>Siminovitchia</taxon>
    </lineage>
</organism>
<sequence length="197" mass="22411">MTLIKAEVEIRGNRPLIFNNFTIDSIPLVKEEKAGVAGNNPEEWKKTFQVTSKGQLYLNADYFFACIRAGAKYTPKGRGTMEPIVSATLQVLNDKVMLNRFLPNENEITRDNSKEVYIDVRPVSRRGVKNIRYRLATASGWEAKFIIMWENTLISRYQMEAICIDAGAYAGIGDGRKIGFGRFEIFNFNILEEKKNA</sequence>
<reference evidence="1" key="1">
    <citation type="submission" date="2018-12" db="EMBL/GenBank/DDBJ databases">
        <authorList>
            <person name="Sun L."/>
            <person name="Chen Z."/>
        </authorList>
    </citation>
    <scope>NUCLEOTIDE SEQUENCE [LARGE SCALE GENOMIC DNA]</scope>
    <source>
        <strain evidence="1">3-2-2</strain>
    </source>
</reference>
<dbReference type="EMBL" id="QYTV02000002">
    <property type="protein sequence ID" value="RST76221.1"/>
    <property type="molecule type" value="Genomic_DNA"/>
</dbReference>
<evidence type="ECO:0000313" key="1">
    <source>
        <dbReference type="EMBL" id="RST76221.1"/>
    </source>
</evidence>
<protein>
    <submittedName>
        <fullName evidence="1">Uncharacterized protein</fullName>
    </submittedName>
</protein>
<comment type="caution">
    <text evidence="1">The sequence shown here is derived from an EMBL/GenBank/DDBJ whole genome shotgun (WGS) entry which is preliminary data.</text>
</comment>
<dbReference type="OrthoDB" id="489583at2"/>
<evidence type="ECO:0000313" key="2">
    <source>
        <dbReference type="Proteomes" id="UP000287156"/>
    </source>
</evidence>
<keyword evidence="2" id="KW-1185">Reference proteome</keyword>
<gene>
    <name evidence="1" type="ORF">D4T97_005425</name>
</gene>